<accession>A0ABR9LN74</accession>
<name>A0ABR9LN74_9ACTN</name>
<dbReference type="PROSITE" id="PS00149">
    <property type="entry name" value="SULFATASE_2"/>
    <property type="match status" value="1"/>
</dbReference>
<dbReference type="InterPro" id="IPR024607">
    <property type="entry name" value="Sulfatase_CS"/>
</dbReference>
<organism evidence="6 7">
    <name type="scientific">Nonomuraea angiospora</name>
    <dbReference type="NCBI Taxonomy" id="46172"/>
    <lineage>
        <taxon>Bacteria</taxon>
        <taxon>Bacillati</taxon>
        <taxon>Actinomycetota</taxon>
        <taxon>Actinomycetes</taxon>
        <taxon>Streptosporangiales</taxon>
        <taxon>Streptosporangiaceae</taxon>
        <taxon>Nonomuraea</taxon>
    </lineage>
</organism>
<evidence type="ECO:0000313" key="6">
    <source>
        <dbReference type="EMBL" id="MBE1582062.1"/>
    </source>
</evidence>
<reference evidence="6 7" key="1">
    <citation type="submission" date="2020-10" db="EMBL/GenBank/DDBJ databases">
        <title>Sequencing the genomes of 1000 actinobacteria strains.</title>
        <authorList>
            <person name="Klenk H.-P."/>
        </authorList>
    </citation>
    <scope>NUCLEOTIDE SEQUENCE [LARGE SCALE GENOMIC DNA]</scope>
    <source>
        <strain evidence="6 7">DSM 43173</strain>
    </source>
</reference>
<dbReference type="GO" id="GO:0004065">
    <property type="term" value="F:arylsulfatase activity"/>
    <property type="evidence" value="ECO:0007669"/>
    <property type="project" value="UniProtKB-EC"/>
</dbReference>
<dbReference type="Proteomes" id="UP000633509">
    <property type="component" value="Unassembled WGS sequence"/>
</dbReference>
<keyword evidence="2" id="KW-0479">Metal-binding</keyword>
<evidence type="ECO:0000256" key="4">
    <source>
        <dbReference type="ARBA" id="ARBA00022837"/>
    </source>
</evidence>
<dbReference type="EC" id="3.1.6.1" evidence="6"/>
<proteinExistence type="inferred from homology"/>
<dbReference type="EMBL" id="JADBEK010000001">
    <property type="protein sequence ID" value="MBE1582062.1"/>
    <property type="molecule type" value="Genomic_DNA"/>
</dbReference>
<dbReference type="PANTHER" id="PTHR42693:SF53">
    <property type="entry name" value="ENDO-4-O-SULFATASE"/>
    <property type="match status" value="1"/>
</dbReference>
<dbReference type="InterPro" id="IPR050738">
    <property type="entry name" value="Sulfatase"/>
</dbReference>
<evidence type="ECO:0000313" key="7">
    <source>
        <dbReference type="Proteomes" id="UP000633509"/>
    </source>
</evidence>
<dbReference type="InterPro" id="IPR000917">
    <property type="entry name" value="Sulfatase_N"/>
</dbReference>
<gene>
    <name evidence="6" type="ORF">H4W80_000320</name>
</gene>
<evidence type="ECO:0000256" key="2">
    <source>
        <dbReference type="ARBA" id="ARBA00022723"/>
    </source>
</evidence>
<dbReference type="Gene3D" id="3.30.1120.10">
    <property type="match status" value="1"/>
</dbReference>
<comment type="caution">
    <text evidence="6">The sequence shown here is derived from an EMBL/GenBank/DDBJ whole genome shotgun (WGS) entry which is preliminary data.</text>
</comment>
<dbReference type="Gene3D" id="3.40.720.10">
    <property type="entry name" value="Alkaline Phosphatase, subunit A"/>
    <property type="match status" value="1"/>
</dbReference>
<dbReference type="Pfam" id="PF00884">
    <property type="entry name" value="Sulfatase"/>
    <property type="match status" value="1"/>
</dbReference>
<dbReference type="CDD" id="cd16025">
    <property type="entry name" value="PAS_like"/>
    <property type="match status" value="1"/>
</dbReference>
<evidence type="ECO:0000256" key="3">
    <source>
        <dbReference type="ARBA" id="ARBA00022801"/>
    </source>
</evidence>
<evidence type="ECO:0000259" key="5">
    <source>
        <dbReference type="Pfam" id="PF00884"/>
    </source>
</evidence>
<keyword evidence="3 6" id="KW-0378">Hydrolase</keyword>
<keyword evidence="7" id="KW-1185">Reference proteome</keyword>
<dbReference type="InterPro" id="IPR017850">
    <property type="entry name" value="Alkaline_phosphatase_core_sf"/>
</dbReference>
<evidence type="ECO:0000256" key="1">
    <source>
        <dbReference type="ARBA" id="ARBA00008779"/>
    </source>
</evidence>
<comment type="similarity">
    <text evidence="1">Belongs to the sulfatase family.</text>
</comment>
<sequence>MTMTDRPNVVLVLADDMGYSDIGCYGSEIETPHLDALGLAGIRLTRFTTTARCSPSRASLLTGLHPHQTGIGVLTADDGPGGYPGSLNNRCLTIAEVLGAVGYVTYLSGKWHLSHEKDVPSDAWPMRRGFQHFYGTLDGGGNYYAPRRLTRGERDVSGEALDDPGFYYTDAISGTAAGYIRDHRARYGERPFFCYVAYTAPHWPLHALDADVERCAGRYEDGWDAVRERRLAKMRALGILGEDTVPSPRNPLVPPWEDVEHPQWEQRRMEVYAAQVEAMDRGIGKIVEELRAAGELDNTMLVFLSDNGGCAEELPLGLGRDYVARGKRFVSAATRDGRDVYVGNRPELAPGAEDTHMSYGPGWANVSNTPFRLFKRWVHEGGVASPFIMHWPAGLGDRAGTICRDPHYLPDFVPTVLEATGAAYPVDLPGRDPLPLEGRSMLASLRGAGDPERCQFYEHLGNAAVRRGRWKLVREYPGDWELYDVECDPAELSDVAARHPETVRELARAWAEWAARCGVVPRERILELERWGLAAPD</sequence>
<dbReference type="PANTHER" id="PTHR42693">
    <property type="entry name" value="ARYLSULFATASE FAMILY MEMBER"/>
    <property type="match status" value="1"/>
</dbReference>
<keyword evidence="4" id="KW-0106">Calcium</keyword>
<feature type="domain" description="Sulfatase N-terminal" evidence="5">
    <location>
        <begin position="7"/>
        <end position="421"/>
    </location>
</feature>
<dbReference type="SUPFAM" id="SSF53649">
    <property type="entry name" value="Alkaline phosphatase-like"/>
    <property type="match status" value="1"/>
</dbReference>
<protein>
    <submittedName>
        <fullName evidence="6">Arylsulfatase</fullName>
        <ecNumber evidence="6">3.1.6.1</ecNumber>
    </submittedName>
</protein>